<sequence>MVDSSQYRTQPIFLGVDHPDSRHAELWPGQQAAMFSKLATPAFNDR</sequence>
<protein>
    <submittedName>
        <fullName evidence="1">Uncharacterized protein</fullName>
    </submittedName>
</protein>
<proteinExistence type="predicted"/>
<dbReference type="EMBL" id="JH793706">
    <property type="protein sequence ID" value="ELQ32850.1"/>
    <property type="molecule type" value="Genomic_DNA"/>
</dbReference>
<name>A0AA97NME7_PYRO3</name>
<organism evidence="1">
    <name type="scientific">Pyricularia oryzae (strain Y34)</name>
    <name type="common">Rice blast fungus</name>
    <name type="synonym">Magnaporthe oryzae</name>
    <dbReference type="NCBI Taxonomy" id="1143189"/>
    <lineage>
        <taxon>Eukaryota</taxon>
        <taxon>Fungi</taxon>
        <taxon>Dikarya</taxon>
        <taxon>Ascomycota</taxon>
        <taxon>Pezizomycotina</taxon>
        <taxon>Sordariomycetes</taxon>
        <taxon>Sordariomycetidae</taxon>
        <taxon>Magnaporthales</taxon>
        <taxon>Pyriculariaceae</taxon>
        <taxon>Pyricularia</taxon>
    </lineage>
</organism>
<evidence type="ECO:0000313" key="1">
    <source>
        <dbReference type="EMBL" id="ELQ32850.1"/>
    </source>
</evidence>
<gene>
    <name evidence="1" type="ORF">OOU_Y34scaffold01021g1</name>
</gene>
<reference evidence="1" key="1">
    <citation type="journal article" date="2012" name="PLoS Genet.">
        <title>Comparative analysis of the genomes of two field isolates of the rice blast fungus Magnaporthe oryzae.</title>
        <authorList>
            <person name="Xue M."/>
            <person name="Yang J."/>
            <person name="Li Z."/>
            <person name="Hu S."/>
            <person name="Yao N."/>
            <person name="Dean R.A."/>
            <person name="Zhao W."/>
            <person name="Shen M."/>
            <person name="Zhang H."/>
            <person name="Li C."/>
            <person name="Liu L."/>
            <person name="Cao L."/>
            <person name="Xu X."/>
            <person name="Xing Y."/>
            <person name="Hsiang T."/>
            <person name="Zhang Z."/>
            <person name="Xu J.R."/>
            <person name="Peng Y.L."/>
        </authorList>
    </citation>
    <scope>NUCLEOTIDE SEQUENCE</scope>
    <source>
        <strain evidence="1">Y34</strain>
    </source>
</reference>
<accession>A0AA97NME7</accession>
<dbReference type="Proteomes" id="UP000011086">
    <property type="component" value="Unassembled WGS sequence"/>
</dbReference>
<dbReference type="AlphaFoldDB" id="A0AA97NME7"/>